<evidence type="ECO:0000256" key="4">
    <source>
        <dbReference type="ARBA" id="ARBA00023136"/>
    </source>
</evidence>
<accession>A0A915CRG3</accession>
<dbReference type="WBParaSite" id="jg11348">
    <property type="protein sequence ID" value="jg11348"/>
    <property type="gene ID" value="jg11348"/>
</dbReference>
<dbReference type="SUPFAM" id="SSF81321">
    <property type="entry name" value="Family A G protein-coupled receptor-like"/>
    <property type="match status" value="1"/>
</dbReference>
<dbReference type="InterPro" id="IPR046985">
    <property type="entry name" value="IP5"/>
</dbReference>
<name>A0A915CRG3_9BILA</name>
<sequence length="532" mass="61408">MANFKGRYATMNKQMYVSIIVMCVAAFSFYNAFLSYQLVLITPDKKVPCTIADCTSPYIFNFVLFFNVACCLCYGLLWTILKTSLCGKRARDKVTQSILKSLVVILVVSVMPWILNMVSKAFLAYIKLSSLKLWYFSAFFGYGILFSSTADILILYNFSTEYRAAIKRQLRKNKETSISIMTQFTFPSKYSTKKTVNLENGKFQTDNGNKDSRYSQLKDAALEDIQPVSILLTTFNTNAKLPCDEDLKHWLSFDNNNYPDLVVVGLQEIIKLDLFNAAIHSAYKNLTKKYLKIQSFQLFGVFLLIFHKVSLLETKVTINGVQTAQLALGDYGANKGAVAIRLVLNKNYSIAIVCAHLNHGEEFHQFERRNQDFQNILNKITFTDSSAIKKSLLSHEAVFVIGDLNYRLRNTKKQTLPLRSNILKIIDEEDYKQLLIFDELQQQIGQNRLFEFFNEGEITFKPTYKYDAKTQNWDKSAKNRRPAWCDRILWYERQKSKLSVKLREDSYKSVPEILFSDHRPVKATFLLHFDSL</sequence>
<keyword evidence="7" id="KW-1185">Reference proteome</keyword>
<feature type="transmembrane region" description="Helical" evidence="5">
    <location>
        <begin position="15"/>
        <end position="38"/>
    </location>
</feature>
<dbReference type="GO" id="GO:0016020">
    <property type="term" value="C:membrane"/>
    <property type="evidence" value="ECO:0007669"/>
    <property type="project" value="UniProtKB-SubCell"/>
</dbReference>
<evidence type="ECO:0000256" key="1">
    <source>
        <dbReference type="ARBA" id="ARBA00004370"/>
    </source>
</evidence>
<feature type="domain" description="Inositol polyphosphate-related phosphatase" evidence="6">
    <location>
        <begin position="226"/>
        <end position="530"/>
    </location>
</feature>
<dbReference type="InterPro" id="IPR036691">
    <property type="entry name" value="Endo/exonu/phosph_ase_sf"/>
</dbReference>
<evidence type="ECO:0000256" key="5">
    <source>
        <dbReference type="SAM" id="Phobius"/>
    </source>
</evidence>
<dbReference type="Gene3D" id="3.60.10.10">
    <property type="entry name" value="Endonuclease/exonuclease/phosphatase"/>
    <property type="match status" value="1"/>
</dbReference>
<dbReference type="GO" id="GO:0046856">
    <property type="term" value="P:phosphatidylinositol dephosphorylation"/>
    <property type="evidence" value="ECO:0007669"/>
    <property type="project" value="InterPro"/>
</dbReference>
<dbReference type="SUPFAM" id="SSF56219">
    <property type="entry name" value="DNase I-like"/>
    <property type="match status" value="1"/>
</dbReference>
<dbReference type="PANTHER" id="PTHR11200">
    <property type="entry name" value="INOSITOL 5-PHOSPHATASE"/>
    <property type="match status" value="1"/>
</dbReference>
<dbReference type="Proteomes" id="UP000887574">
    <property type="component" value="Unplaced"/>
</dbReference>
<proteinExistence type="predicted"/>
<protein>
    <submittedName>
        <fullName evidence="8">Inositol polyphosphate-related phosphatase domain-containing protein</fullName>
    </submittedName>
</protein>
<evidence type="ECO:0000256" key="3">
    <source>
        <dbReference type="ARBA" id="ARBA00022989"/>
    </source>
</evidence>
<dbReference type="InterPro" id="IPR000276">
    <property type="entry name" value="GPCR_Rhodpsn"/>
</dbReference>
<dbReference type="AlphaFoldDB" id="A0A915CRG3"/>
<evidence type="ECO:0000259" key="6">
    <source>
        <dbReference type="SMART" id="SM00128"/>
    </source>
</evidence>
<feature type="transmembrane region" description="Helical" evidence="5">
    <location>
        <begin position="134"/>
        <end position="158"/>
    </location>
</feature>
<comment type="subcellular location">
    <subcellularLocation>
        <location evidence="1">Membrane</location>
    </subcellularLocation>
</comment>
<organism evidence="7 8">
    <name type="scientific">Ditylenchus dipsaci</name>
    <dbReference type="NCBI Taxonomy" id="166011"/>
    <lineage>
        <taxon>Eukaryota</taxon>
        <taxon>Metazoa</taxon>
        <taxon>Ecdysozoa</taxon>
        <taxon>Nematoda</taxon>
        <taxon>Chromadorea</taxon>
        <taxon>Rhabditida</taxon>
        <taxon>Tylenchina</taxon>
        <taxon>Tylenchomorpha</taxon>
        <taxon>Sphaerularioidea</taxon>
        <taxon>Anguinidae</taxon>
        <taxon>Anguininae</taxon>
        <taxon>Ditylenchus</taxon>
    </lineage>
</organism>
<evidence type="ECO:0000313" key="7">
    <source>
        <dbReference type="Proteomes" id="UP000887574"/>
    </source>
</evidence>
<dbReference type="SMART" id="SM01381">
    <property type="entry name" value="7TM_GPCR_Srsx"/>
    <property type="match status" value="1"/>
</dbReference>
<dbReference type="Pfam" id="PF22669">
    <property type="entry name" value="Exo_endo_phos2"/>
    <property type="match status" value="1"/>
</dbReference>
<evidence type="ECO:0000313" key="8">
    <source>
        <dbReference type="WBParaSite" id="jg11348"/>
    </source>
</evidence>
<feature type="transmembrane region" description="Helical" evidence="5">
    <location>
        <begin position="102"/>
        <end position="128"/>
    </location>
</feature>
<reference evidence="8" key="1">
    <citation type="submission" date="2022-11" db="UniProtKB">
        <authorList>
            <consortium name="WormBaseParasite"/>
        </authorList>
    </citation>
    <scope>IDENTIFICATION</scope>
</reference>
<dbReference type="GO" id="GO:0004439">
    <property type="term" value="F:phosphatidylinositol-4,5-bisphosphate 5-phosphatase activity"/>
    <property type="evidence" value="ECO:0007669"/>
    <property type="project" value="TreeGrafter"/>
</dbReference>
<keyword evidence="3 5" id="KW-1133">Transmembrane helix</keyword>
<evidence type="ECO:0000256" key="2">
    <source>
        <dbReference type="ARBA" id="ARBA00022692"/>
    </source>
</evidence>
<dbReference type="InterPro" id="IPR000300">
    <property type="entry name" value="IPPc"/>
</dbReference>
<keyword evidence="4 5" id="KW-0472">Membrane</keyword>
<dbReference type="SMART" id="SM00128">
    <property type="entry name" value="IPPc"/>
    <property type="match status" value="1"/>
</dbReference>
<dbReference type="PANTHER" id="PTHR11200:SF300">
    <property type="entry name" value="TYPE II INOSITOL 1,4,5-TRISPHOSPHATE 5-PHOSPHATASE"/>
    <property type="match status" value="1"/>
</dbReference>
<dbReference type="GO" id="GO:0004930">
    <property type="term" value="F:G protein-coupled receptor activity"/>
    <property type="evidence" value="ECO:0007669"/>
    <property type="project" value="InterPro"/>
</dbReference>
<feature type="transmembrane region" description="Helical" evidence="5">
    <location>
        <begin position="58"/>
        <end position="81"/>
    </location>
</feature>
<dbReference type="InterPro" id="IPR019424">
    <property type="entry name" value="7TM_GPCR_Srsx"/>
</dbReference>
<dbReference type="Pfam" id="PF10320">
    <property type="entry name" value="7TM_GPCR_Srsx"/>
    <property type="match status" value="1"/>
</dbReference>
<keyword evidence="2 5" id="KW-0812">Transmembrane</keyword>